<dbReference type="InterPro" id="IPR036388">
    <property type="entry name" value="WH-like_DNA-bd_sf"/>
</dbReference>
<dbReference type="InterPro" id="IPR049874">
    <property type="entry name" value="ROK_cs"/>
</dbReference>
<sequence>MRKGDTQEIRRLNRRAILQSLRQAPATRADLARKTGLAKSAVSRLVEELLEEGLLEEGEVRPGELGRPGVLLRLKPQARYALGAELGVEGTVLLAVDWRGEVLWSQEWPHPKEEGVEARLEALKEAVRPRAEGALGLGITLPGVVAGPRLLFAPNLGWRDLDLSLKGFPIPVAFENDAKASALSEVFFHGEENLAYVVLSTGLGVGVVAEGRLLRGTHGAAGEVGHWTGGGRTPCRCGRRGCLETELGLQNLLAHHRALGGEAEDLDTLLALAERGEEAAMKALAHLGEALGRFLANLAVAYDPARVVIGGRAAELFPYLEAPLRAGLRKAAFLPVHQNLPVYPSAYGHLAPAVGGASLFLARFFELGGLWAESPRRNGGPYEEVALGFRHGFGA</sequence>
<evidence type="ECO:0000313" key="3">
    <source>
        <dbReference type="EMBL" id="AFV76137.1"/>
    </source>
</evidence>
<dbReference type="InterPro" id="IPR036390">
    <property type="entry name" value="WH_DNA-bd_sf"/>
</dbReference>
<dbReference type="STRING" id="751945.Theos_1087"/>
<dbReference type="RefSeq" id="WP_016329328.1">
    <property type="nucleotide sequence ID" value="NC_019386.1"/>
</dbReference>
<dbReference type="PATRIC" id="fig|751945.3.peg.1082"/>
<evidence type="ECO:0000256" key="1">
    <source>
        <dbReference type="ARBA" id="ARBA00006479"/>
    </source>
</evidence>
<reference evidence="3 4" key="1">
    <citation type="journal article" date="2013" name="Genome Announc.">
        <title>Whole Genome Sequencing of Thermus oshimai JL-2 and Thermus thermophilus JL-18, Incomplete Denitrifiers from the United States Great Basin.</title>
        <authorList>
            <person name="Murugapiran S.K."/>
            <person name="Huntemann M."/>
            <person name="Wei C.L."/>
            <person name="Han J."/>
            <person name="Detter J.C."/>
            <person name="Han C.S."/>
            <person name="Erkkila T.H."/>
            <person name="Teshima H."/>
            <person name="Chen A."/>
            <person name="Kyrpides N."/>
            <person name="Mavrommatis K."/>
            <person name="Markowitz V."/>
            <person name="Szeto E."/>
            <person name="Ivanova N."/>
            <person name="Pagani I."/>
            <person name="Lam J."/>
            <person name="McDonald A.I."/>
            <person name="Dodsworth J.A."/>
            <person name="Pati A."/>
            <person name="Goodwin L."/>
            <person name="Peters L."/>
            <person name="Pitluck S."/>
            <person name="Woyke T."/>
            <person name="Hedlund B.P."/>
        </authorList>
    </citation>
    <scope>NUCLEOTIDE SEQUENCE</scope>
    <source>
        <strain evidence="3 4">JL-2</strain>
    </source>
</reference>
<feature type="domain" description="HTH iclR-type" evidence="2">
    <location>
        <begin position="17"/>
        <end position="57"/>
    </location>
</feature>
<evidence type="ECO:0000313" key="4">
    <source>
        <dbReference type="Proteomes" id="UP000000211"/>
    </source>
</evidence>
<dbReference type="Pfam" id="PF00480">
    <property type="entry name" value="ROK"/>
    <property type="match status" value="1"/>
</dbReference>
<gene>
    <name evidence="3" type="ORF">Theos_1087</name>
</gene>
<dbReference type="GO" id="GO:0006355">
    <property type="term" value="P:regulation of DNA-templated transcription"/>
    <property type="evidence" value="ECO:0007669"/>
    <property type="project" value="InterPro"/>
</dbReference>
<proteinExistence type="inferred from homology"/>
<dbReference type="GO" id="GO:0016301">
    <property type="term" value="F:kinase activity"/>
    <property type="evidence" value="ECO:0007669"/>
    <property type="project" value="UniProtKB-KW"/>
</dbReference>
<dbReference type="GO" id="GO:0003677">
    <property type="term" value="F:DNA binding"/>
    <property type="evidence" value="ECO:0007669"/>
    <property type="project" value="InterPro"/>
</dbReference>
<dbReference type="EMBL" id="CP003249">
    <property type="protein sequence ID" value="AFV76137.1"/>
    <property type="molecule type" value="Genomic_DNA"/>
</dbReference>
<name>K7RIA9_THEOS</name>
<dbReference type="SUPFAM" id="SSF53067">
    <property type="entry name" value="Actin-like ATPase domain"/>
    <property type="match status" value="1"/>
</dbReference>
<evidence type="ECO:0000259" key="2">
    <source>
        <dbReference type="Pfam" id="PF09339"/>
    </source>
</evidence>
<dbReference type="PANTHER" id="PTHR18964:SF149">
    <property type="entry name" value="BIFUNCTIONAL UDP-N-ACETYLGLUCOSAMINE 2-EPIMERASE_N-ACETYLMANNOSAMINE KINASE"/>
    <property type="match status" value="1"/>
</dbReference>
<accession>K7RIA9</accession>
<organism evidence="3 4">
    <name type="scientific">Thermus oshimai JL-2</name>
    <dbReference type="NCBI Taxonomy" id="751945"/>
    <lineage>
        <taxon>Bacteria</taxon>
        <taxon>Thermotogati</taxon>
        <taxon>Deinococcota</taxon>
        <taxon>Deinococci</taxon>
        <taxon>Thermales</taxon>
        <taxon>Thermaceae</taxon>
        <taxon>Thermus</taxon>
    </lineage>
</organism>
<dbReference type="Gene3D" id="3.30.420.40">
    <property type="match status" value="2"/>
</dbReference>
<keyword evidence="3" id="KW-0418">Kinase</keyword>
<keyword evidence="4" id="KW-1185">Reference proteome</keyword>
<dbReference type="InterPro" id="IPR043129">
    <property type="entry name" value="ATPase_NBD"/>
</dbReference>
<comment type="similarity">
    <text evidence="1">Belongs to the ROK (NagC/XylR) family.</text>
</comment>
<dbReference type="InterPro" id="IPR005471">
    <property type="entry name" value="Tscrpt_reg_IclR_N"/>
</dbReference>
<dbReference type="InterPro" id="IPR000600">
    <property type="entry name" value="ROK"/>
</dbReference>
<keyword evidence="3" id="KW-0808">Transferase</keyword>
<dbReference type="SUPFAM" id="SSF46785">
    <property type="entry name" value="Winged helix' DNA-binding domain"/>
    <property type="match status" value="1"/>
</dbReference>
<dbReference type="Gene3D" id="1.10.10.10">
    <property type="entry name" value="Winged helix-like DNA-binding domain superfamily/Winged helix DNA-binding domain"/>
    <property type="match status" value="1"/>
</dbReference>
<dbReference type="KEGG" id="tos:Theos_1087"/>
<dbReference type="PROSITE" id="PS01125">
    <property type="entry name" value="ROK"/>
    <property type="match status" value="1"/>
</dbReference>
<dbReference type="eggNOG" id="COG1940">
    <property type="taxonomic scope" value="Bacteria"/>
</dbReference>
<dbReference type="PANTHER" id="PTHR18964">
    <property type="entry name" value="ROK (REPRESSOR, ORF, KINASE) FAMILY"/>
    <property type="match status" value="1"/>
</dbReference>
<dbReference type="Proteomes" id="UP000000211">
    <property type="component" value="Chromosome"/>
</dbReference>
<dbReference type="Pfam" id="PF09339">
    <property type="entry name" value="HTH_IclR"/>
    <property type="match status" value="1"/>
</dbReference>
<dbReference type="HOGENOM" id="CLU_036604_13_3_0"/>
<dbReference type="OrthoDB" id="24542at2"/>
<dbReference type="AlphaFoldDB" id="K7RIA9"/>
<protein>
    <submittedName>
        <fullName evidence="3">Transcriptional regulator/sugar kinase</fullName>
    </submittedName>
</protein>